<dbReference type="InterPro" id="IPR023214">
    <property type="entry name" value="HAD_sf"/>
</dbReference>
<dbReference type="EMBL" id="BMLP01000003">
    <property type="protein sequence ID" value="GGO32875.1"/>
    <property type="molecule type" value="Genomic_DNA"/>
</dbReference>
<evidence type="ECO:0000313" key="3">
    <source>
        <dbReference type="Proteomes" id="UP000598196"/>
    </source>
</evidence>
<proteinExistence type="predicted"/>
<feature type="chain" id="PRO_5037621129" evidence="1">
    <location>
        <begin position="22"/>
        <end position="326"/>
    </location>
</feature>
<reference evidence="2 3" key="1">
    <citation type="journal article" date="2014" name="Int. J. Syst. Evol. Microbiol.">
        <title>Complete genome sequence of Corynebacterium casei LMG S-19264T (=DSM 44701T), isolated from a smear-ripened cheese.</title>
        <authorList>
            <consortium name="US DOE Joint Genome Institute (JGI-PGF)"/>
            <person name="Walter F."/>
            <person name="Albersmeier A."/>
            <person name="Kalinowski J."/>
            <person name="Ruckert C."/>
        </authorList>
    </citation>
    <scope>NUCLEOTIDE SEQUENCE [LARGE SCALE GENOMIC DNA]</scope>
    <source>
        <strain evidence="2 3">CGMCC 1.7029</strain>
    </source>
</reference>
<keyword evidence="3" id="KW-1185">Reference proteome</keyword>
<feature type="signal peptide" evidence="1">
    <location>
        <begin position="1"/>
        <end position="21"/>
    </location>
</feature>
<keyword evidence="1" id="KW-0732">Signal</keyword>
<name>A0A917YMJ7_9RHOB</name>
<dbReference type="RefSeq" id="WP_146286838.1">
    <property type="nucleotide sequence ID" value="NZ_BMLP01000003.1"/>
</dbReference>
<gene>
    <name evidence="2" type="ORF">GCM10010991_21220</name>
</gene>
<dbReference type="SUPFAM" id="SSF56784">
    <property type="entry name" value="HAD-like"/>
    <property type="match status" value="1"/>
</dbReference>
<protein>
    <submittedName>
        <fullName evidence="2">Haloacid dehalogenase</fullName>
    </submittedName>
</protein>
<dbReference type="Proteomes" id="UP000598196">
    <property type="component" value="Unassembled WGS sequence"/>
</dbReference>
<dbReference type="OrthoDB" id="9799365at2"/>
<sequence>MLRSILISALIAVASLGAARADDLPSWTDGPVKQAVVDFVTTATTEGSPGWIAPADRIATFDNDGTLWAEQPMYFQAMFVMDRVRALAPDHPEWTTTQPFKAVLDGDMHALAEAGQKGLMELVAATHSGMTADEFEAIVKDWIATARHPKLERPYTSAIYAPMVELLTYLRANGFETWIVSGGGIDFMRPWVESAYGIPPQQVVGSQIAESYQVIDGKPQMVRESGIFFVDDGPGKPVGIHRHIGKRPVLAVGNSDGDYQMLEYVTAAEGPRLGLILHHTDAAREFAYDRESHIGKLDKALTDAPEKGWVVIDMARDWKTVFPPAP</sequence>
<evidence type="ECO:0000256" key="1">
    <source>
        <dbReference type="SAM" id="SignalP"/>
    </source>
</evidence>
<organism evidence="2 3">
    <name type="scientific">Gemmobacter aquaticus</name>
    <dbReference type="NCBI Taxonomy" id="490185"/>
    <lineage>
        <taxon>Bacteria</taxon>
        <taxon>Pseudomonadati</taxon>
        <taxon>Pseudomonadota</taxon>
        <taxon>Alphaproteobacteria</taxon>
        <taxon>Rhodobacterales</taxon>
        <taxon>Paracoccaceae</taxon>
        <taxon>Gemmobacter</taxon>
    </lineage>
</organism>
<dbReference type="InterPro" id="IPR036412">
    <property type="entry name" value="HAD-like_sf"/>
</dbReference>
<dbReference type="AlphaFoldDB" id="A0A917YMJ7"/>
<accession>A0A917YMJ7</accession>
<dbReference type="Pfam" id="PF12710">
    <property type="entry name" value="HAD"/>
    <property type="match status" value="1"/>
</dbReference>
<evidence type="ECO:0000313" key="2">
    <source>
        <dbReference type="EMBL" id="GGO32875.1"/>
    </source>
</evidence>
<comment type="caution">
    <text evidence="2">The sequence shown here is derived from an EMBL/GenBank/DDBJ whole genome shotgun (WGS) entry which is preliminary data.</text>
</comment>
<dbReference type="Gene3D" id="3.40.50.1000">
    <property type="entry name" value="HAD superfamily/HAD-like"/>
    <property type="match status" value="1"/>
</dbReference>